<dbReference type="SMART" id="SM00039">
    <property type="entry name" value="CRF"/>
    <property type="match status" value="1"/>
</dbReference>
<reference evidence="6" key="1">
    <citation type="submission" date="2010-04" db="EMBL/GenBank/DDBJ databases">
        <authorList>
            <person name="Te Brugge V.A."/>
            <person name="Orchard I."/>
        </authorList>
    </citation>
    <scope>NUCLEOTIDE SEQUENCE</scope>
</reference>
<dbReference type="RefSeq" id="XP_073983661.1">
    <property type="nucleotide sequence ID" value="XM_074127560.1"/>
</dbReference>
<dbReference type="HOGENOM" id="CLU_1733763_0_0_1"/>
<dbReference type="GO" id="GO:0005576">
    <property type="term" value="C:extracellular region"/>
    <property type="evidence" value="ECO:0007669"/>
    <property type="project" value="UniProtKB-SubCell"/>
</dbReference>
<dbReference type="EMBL" id="ACPB03005503">
    <property type="status" value="NOT_ANNOTATED_CDS"/>
    <property type="molecule type" value="Genomic_DNA"/>
</dbReference>
<reference evidence="7" key="4">
    <citation type="submission" date="2015-05" db="UniProtKB">
        <authorList>
            <consortium name="EnsemblMetazoa"/>
        </authorList>
    </citation>
    <scope>IDENTIFICATION</scope>
</reference>
<feature type="chain" id="PRO_5014089055" evidence="4">
    <location>
        <begin position="18"/>
        <end position="151"/>
    </location>
</feature>
<evidence type="ECO:0000313" key="8">
    <source>
        <dbReference type="Proteomes" id="UP000015103"/>
    </source>
</evidence>
<evidence type="ECO:0000313" key="7">
    <source>
        <dbReference type="EnsemblMetazoa" id="RPRC000596-PA"/>
    </source>
</evidence>
<dbReference type="EMBL" id="HM153808">
    <property type="protein sequence ID" value="ADM26617.1"/>
    <property type="molecule type" value="mRNA"/>
</dbReference>
<accession>F1AYR6</accession>
<evidence type="ECO:0000313" key="6">
    <source>
        <dbReference type="EMBL" id="ADM26617.1"/>
    </source>
</evidence>
<dbReference type="STRING" id="13249.F1AYR6"/>
<dbReference type="EMBL" id="ACPB03005505">
    <property type="status" value="NOT_ANNOTATED_CDS"/>
    <property type="molecule type" value="Genomic_DNA"/>
</dbReference>
<dbReference type="InParanoid" id="F1AYR6"/>
<reference evidence="6" key="2">
    <citation type="journal article" date="2011" name="J. Exp. Biol.">
        <title>Identification of the elusive peptidergic diuretic hormone in the blood-feeding bug Rhodnius prolixus: a CRF-related peptide.</title>
        <authorList>
            <person name="Te Brugge V."/>
            <person name="Paluzzi J.P."/>
            <person name="Schooley D.A."/>
            <person name="Orchard I."/>
        </authorList>
    </citation>
    <scope>NUCLEOTIDE SEQUENCE</scope>
</reference>
<evidence type="ECO:0000256" key="4">
    <source>
        <dbReference type="SAM" id="SignalP"/>
    </source>
</evidence>
<dbReference type="RefSeq" id="XP_073983660.1">
    <property type="nucleotide sequence ID" value="XM_074127559.1"/>
</dbReference>
<dbReference type="EnsemblMetazoa" id="RPRC000596-RA">
    <property type="protein sequence ID" value="RPRC000596-PA"/>
    <property type="gene ID" value="RPRC000596"/>
</dbReference>
<dbReference type="EMBL" id="ACPB03005510">
    <property type="status" value="NOT_ANNOTATED_CDS"/>
    <property type="molecule type" value="Genomic_DNA"/>
</dbReference>
<sequence length="151" mass="17711">MWIKCVWVACLVGAVHGSLQDTRAHNLLQDKWEPPLPPAHNTRYYFIDQPLRPQPPLQESEIDDEVSWRGKRMQRPQGPSLSVANPIEVLRSRLLLEIARRRMKEQDASRVSKNRQYLQQIGKRHTNRLTNEDKTVNMDYYNSGDFDWDSA</sequence>
<dbReference type="InterPro" id="IPR018446">
    <property type="entry name" value="Corticotropin-releasing_fac_CS"/>
</dbReference>
<evidence type="ECO:0000256" key="2">
    <source>
        <dbReference type="ARBA" id="ARBA00022525"/>
    </source>
</evidence>
<dbReference type="EMBL" id="ACPB03005502">
    <property type="status" value="NOT_ANNOTATED_CDS"/>
    <property type="molecule type" value="Genomic_DNA"/>
</dbReference>
<dbReference type="RefSeq" id="XP_073983663.1">
    <property type="nucleotide sequence ID" value="XM_074127562.1"/>
</dbReference>
<feature type="domain" description="Corticotropin-releasing factor" evidence="5">
    <location>
        <begin position="77"/>
        <end position="121"/>
    </location>
</feature>
<evidence type="ECO:0000256" key="1">
    <source>
        <dbReference type="ARBA" id="ARBA00004613"/>
    </source>
</evidence>
<dbReference type="eggNOG" id="ENOG502SCPI">
    <property type="taxonomic scope" value="Eukaryota"/>
</dbReference>
<proteinExistence type="evidence at transcript level"/>
<name>F1AYR6_RHOPR</name>
<dbReference type="EMBL" id="ACPB03005506">
    <property type="status" value="NOT_ANNOTATED_CDS"/>
    <property type="molecule type" value="Genomic_DNA"/>
</dbReference>
<dbReference type="EMBL" id="ACPB03005511">
    <property type="status" value="NOT_ANNOTATED_CDS"/>
    <property type="molecule type" value="Genomic_DNA"/>
</dbReference>
<keyword evidence="4" id="KW-0732">Signal</keyword>
<reference evidence="8" key="3">
    <citation type="submission" date="2015-04" db="EMBL/GenBank/DDBJ databases">
        <authorList>
            <person name="Wilson R.K."/>
            <person name="Warren W."/>
            <person name="Dotson E."/>
            <person name="Oliveira P.L."/>
        </authorList>
    </citation>
    <scope>NUCLEOTIDE SEQUENCE</scope>
</reference>
<dbReference type="GeneID" id="141453934"/>
<comment type="subcellular location">
    <subcellularLocation>
        <location evidence="1">Secreted</location>
    </subcellularLocation>
</comment>
<feature type="signal peptide" evidence="4">
    <location>
        <begin position="1"/>
        <end position="17"/>
    </location>
</feature>
<dbReference type="EMBL" id="ACPB03005509">
    <property type="status" value="NOT_ANNOTATED_CDS"/>
    <property type="molecule type" value="Genomic_DNA"/>
</dbReference>
<evidence type="ECO:0000259" key="5">
    <source>
        <dbReference type="SMART" id="SM00039"/>
    </source>
</evidence>
<dbReference type="EMBL" id="ACPB03005507">
    <property type="status" value="NOT_ANNOTATED_CDS"/>
    <property type="molecule type" value="Genomic_DNA"/>
</dbReference>
<dbReference type="Proteomes" id="UP000015103">
    <property type="component" value="Unassembled WGS sequence"/>
</dbReference>
<dbReference type="AlphaFoldDB" id="F1AYR6"/>
<dbReference type="EMBL" id="ACPB03005504">
    <property type="status" value="NOT_ANNOTATED_CDS"/>
    <property type="molecule type" value="Genomic_DNA"/>
</dbReference>
<keyword evidence="3" id="KW-0372">Hormone</keyword>
<dbReference type="Pfam" id="PF00473">
    <property type="entry name" value="CRF"/>
    <property type="match status" value="1"/>
</dbReference>
<dbReference type="VEuPathDB" id="VectorBase:RPRC000596"/>
<organism evidence="6">
    <name type="scientific">Rhodnius prolixus</name>
    <name type="common">Triatomid bug</name>
    <dbReference type="NCBI Taxonomy" id="13249"/>
    <lineage>
        <taxon>Eukaryota</taxon>
        <taxon>Metazoa</taxon>
        <taxon>Ecdysozoa</taxon>
        <taxon>Arthropoda</taxon>
        <taxon>Hexapoda</taxon>
        <taxon>Insecta</taxon>
        <taxon>Pterygota</taxon>
        <taxon>Neoptera</taxon>
        <taxon>Paraneoptera</taxon>
        <taxon>Hemiptera</taxon>
        <taxon>Heteroptera</taxon>
        <taxon>Panheteroptera</taxon>
        <taxon>Cimicomorpha</taxon>
        <taxon>Reduviidae</taxon>
        <taxon>Triatominae</taxon>
        <taxon>Rhodnius</taxon>
    </lineage>
</organism>
<dbReference type="EMBL" id="ACPB03005508">
    <property type="status" value="NOT_ANNOTATED_CDS"/>
    <property type="molecule type" value="Genomic_DNA"/>
</dbReference>
<dbReference type="RefSeq" id="XP_073983662.1">
    <property type="nucleotide sequence ID" value="XM_074127561.1"/>
</dbReference>
<evidence type="ECO:0000256" key="3">
    <source>
        <dbReference type="ARBA" id="ARBA00022702"/>
    </source>
</evidence>
<keyword evidence="2" id="KW-0964">Secreted</keyword>
<dbReference type="InterPro" id="IPR000187">
    <property type="entry name" value="CRF"/>
</dbReference>
<keyword evidence="8" id="KW-1185">Reference proteome</keyword>
<protein>
    <submittedName>
        <fullName evidence="6 7">Corticotropin releasing factor-like protein</fullName>
    </submittedName>
</protein>
<dbReference type="PROSITE" id="PS00511">
    <property type="entry name" value="CRF"/>
    <property type="match status" value="1"/>
</dbReference>
<dbReference type="GO" id="GO:0005179">
    <property type="term" value="F:hormone activity"/>
    <property type="evidence" value="ECO:0007669"/>
    <property type="project" value="UniProtKB-KW"/>
</dbReference>